<evidence type="ECO:0000256" key="5">
    <source>
        <dbReference type="ARBA" id="ARBA00023180"/>
    </source>
</evidence>
<dbReference type="GO" id="GO:0005576">
    <property type="term" value="C:extracellular region"/>
    <property type="evidence" value="ECO:0007669"/>
    <property type="project" value="InterPro"/>
</dbReference>
<dbReference type="PANTHER" id="PTHR23301">
    <property type="entry name" value="CHITIN BINDING PERITROPHIN-A"/>
    <property type="match status" value="1"/>
</dbReference>
<dbReference type="SUPFAM" id="SSF57625">
    <property type="entry name" value="Invertebrate chitin-binding proteins"/>
    <property type="match status" value="2"/>
</dbReference>
<evidence type="ECO:0000313" key="8">
    <source>
        <dbReference type="EMBL" id="VVD01391.1"/>
    </source>
</evidence>
<keyword evidence="9" id="KW-1185">Reference proteome</keyword>
<dbReference type="PANTHER" id="PTHR23301:SF0">
    <property type="entry name" value="CHITIN-BINDING TYPE-2 DOMAIN-CONTAINING PROTEIN-RELATED"/>
    <property type="match status" value="1"/>
</dbReference>
<dbReference type="GO" id="GO:0008061">
    <property type="term" value="F:chitin binding"/>
    <property type="evidence" value="ECO:0007669"/>
    <property type="project" value="UniProtKB-KW"/>
</dbReference>
<dbReference type="InterPro" id="IPR036508">
    <property type="entry name" value="Chitin-bd_dom_sf"/>
</dbReference>
<dbReference type="EMBL" id="FZQP02005332">
    <property type="protein sequence ID" value="VVD01391.1"/>
    <property type="molecule type" value="Genomic_DNA"/>
</dbReference>
<gene>
    <name evidence="8" type="ORF">LSINAPIS_LOCUS11821</name>
</gene>
<protein>
    <recommendedName>
        <fullName evidence="7">Chitin-binding type-2 domain-containing protein</fullName>
    </recommendedName>
</protein>
<dbReference type="AlphaFoldDB" id="A0A5E4QUI1"/>
<evidence type="ECO:0000313" key="9">
    <source>
        <dbReference type="Proteomes" id="UP000324832"/>
    </source>
</evidence>
<dbReference type="InterPro" id="IPR002557">
    <property type="entry name" value="Chitin-bd_dom"/>
</dbReference>
<evidence type="ECO:0000259" key="7">
    <source>
        <dbReference type="PROSITE" id="PS50940"/>
    </source>
</evidence>
<dbReference type="InterPro" id="IPR051940">
    <property type="entry name" value="Chitin_bind-dev_reg"/>
</dbReference>
<feature type="chain" id="PRO_5022973474" description="Chitin-binding type-2 domain-containing protein" evidence="6">
    <location>
        <begin position="17"/>
        <end position="152"/>
    </location>
</feature>
<reference evidence="8 9" key="1">
    <citation type="submission" date="2017-07" db="EMBL/GenBank/DDBJ databases">
        <authorList>
            <person name="Talla V."/>
            <person name="Backstrom N."/>
        </authorList>
    </citation>
    <scope>NUCLEOTIDE SEQUENCE [LARGE SCALE GENOMIC DNA]</scope>
</reference>
<evidence type="ECO:0000256" key="6">
    <source>
        <dbReference type="SAM" id="SignalP"/>
    </source>
</evidence>
<evidence type="ECO:0000256" key="3">
    <source>
        <dbReference type="ARBA" id="ARBA00022737"/>
    </source>
</evidence>
<keyword evidence="2 6" id="KW-0732">Signal</keyword>
<dbReference type="Gene3D" id="2.170.140.10">
    <property type="entry name" value="Chitin binding domain"/>
    <property type="match status" value="2"/>
</dbReference>
<dbReference type="Pfam" id="PF01607">
    <property type="entry name" value="CBM_14"/>
    <property type="match status" value="2"/>
</dbReference>
<feature type="signal peptide" evidence="6">
    <location>
        <begin position="1"/>
        <end position="16"/>
    </location>
</feature>
<feature type="domain" description="Chitin-binding type-2" evidence="7">
    <location>
        <begin position="19"/>
        <end position="77"/>
    </location>
</feature>
<evidence type="ECO:0000256" key="4">
    <source>
        <dbReference type="ARBA" id="ARBA00023157"/>
    </source>
</evidence>
<dbReference type="SMART" id="SM00494">
    <property type="entry name" value="ChtBD2"/>
    <property type="match status" value="2"/>
</dbReference>
<accession>A0A5E4QUI1</accession>
<keyword evidence="3" id="KW-0677">Repeat</keyword>
<proteinExistence type="predicted"/>
<dbReference type="Proteomes" id="UP000324832">
    <property type="component" value="Unassembled WGS sequence"/>
</dbReference>
<sequence>MLVKLLIFGLIGVAYARPNFECPSSGRFLVPHETDCDKFYFCNDGIRSNDVRSCGGSLRFSYEKQVCDFPENVKCVNSNTQVVFTNVVRTSNGELLENGCPADFEVHLLLPHETDCDKFYHCDFGERVLTLCAPGTHFSNLLQASVCFTCSI</sequence>
<keyword evidence="5" id="KW-0325">Glycoprotein</keyword>
<organism evidence="8 9">
    <name type="scientific">Leptidea sinapis</name>
    <dbReference type="NCBI Taxonomy" id="189913"/>
    <lineage>
        <taxon>Eukaryota</taxon>
        <taxon>Metazoa</taxon>
        <taxon>Ecdysozoa</taxon>
        <taxon>Arthropoda</taxon>
        <taxon>Hexapoda</taxon>
        <taxon>Insecta</taxon>
        <taxon>Pterygota</taxon>
        <taxon>Neoptera</taxon>
        <taxon>Endopterygota</taxon>
        <taxon>Lepidoptera</taxon>
        <taxon>Glossata</taxon>
        <taxon>Ditrysia</taxon>
        <taxon>Papilionoidea</taxon>
        <taxon>Pieridae</taxon>
        <taxon>Dismorphiinae</taxon>
        <taxon>Leptidea</taxon>
    </lineage>
</organism>
<evidence type="ECO:0000256" key="1">
    <source>
        <dbReference type="ARBA" id="ARBA00022669"/>
    </source>
</evidence>
<keyword evidence="1" id="KW-0147">Chitin-binding</keyword>
<evidence type="ECO:0000256" key="2">
    <source>
        <dbReference type="ARBA" id="ARBA00022729"/>
    </source>
</evidence>
<feature type="domain" description="Chitin-binding type-2" evidence="7">
    <location>
        <begin position="97"/>
        <end position="152"/>
    </location>
</feature>
<name>A0A5E4QUI1_9NEOP</name>
<dbReference type="PROSITE" id="PS50940">
    <property type="entry name" value="CHIT_BIND_II"/>
    <property type="match status" value="2"/>
</dbReference>
<keyword evidence="4" id="KW-1015">Disulfide bond</keyword>